<feature type="compositionally biased region" description="Basic and acidic residues" evidence="1">
    <location>
        <begin position="123"/>
        <end position="134"/>
    </location>
</feature>
<organism evidence="2 3">
    <name type="scientific">Miscanthus lutarioriparius</name>
    <dbReference type="NCBI Taxonomy" id="422564"/>
    <lineage>
        <taxon>Eukaryota</taxon>
        <taxon>Viridiplantae</taxon>
        <taxon>Streptophyta</taxon>
        <taxon>Embryophyta</taxon>
        <taxon>Tracheophyta</taxon>
        <taxon>Spermatophyta</taxon>
        <taxon>Magnoliopsida</taxon>
        <taxon>Liliopsida</taxon>
        <taxon>Poales</taxon>
        <taxon>Poaceae</taxon>
        <taxon>PACMAD clade</taxon>
        <taxon>Panicoideae</taxon>
        <taxon>Andropogonodae</taxon>
        <taxon>Andropogoneae</taxon>
        <taxon>Saccharinae</taxon>
        <taxon>Miscanthus</taxon>
    </lineage>
</organism>
<reference evidence="2" key="1">
    <citation type="submission" date="2020-10" db="EMBL/GenBank/DDBJ databases">
        <authorList>
            <person name="Han B."/>
            <person name="Lu T."/>
            <person name="Zhao Q."/>
            <person name="Huang X."/>
            <person name="Zhao Y."/>
        </authorList>
    </citation>
    <scope>NUCLEOTIDE SEQUENCE</scope>
</reference>
<feature type="region of interest" description="Disordered" evidence="1">
    <location>
        <begin position="65"/>
        <end position="134"/>
    </location>
</feature>
<dbReference type="EMBL" id="CAJGYO010000014">
    <property type="protein sequence ID" value="CAD6269166.1"/>
    <property type="molecule type" value="Genomic_DNA"/>
</dbReference>
<evidence type="ECO:0000313" key="2">
    <source>
        <dbReference type="EMBL" id="CAD6269166.1"/>
    </source>
</evidence>
<evidence type="ECO:0000313" key="3">
    <source>
        <dbReference type="Proteomes" id="UP000604825"/>
    </source>
</evidence>
<feature type="compositionally biased region" description="Basic residues" evidence="1">
    <location>
        <begin position="69"/>
        <end position="85"/>
    </location>
</feature>
<dbReference type="Proteomes" id="UP000604825">
    <property type="component" value="Unassembled WGS sequence"/>
</dbReference>
<keyword evidence="3" id="KW-1185">Reference proteome</keyword>
<evidence type="ECO:0000256" key="1">
    <source>
        <dbReference type="SAM" id="MobiDB-lite"/>
    </source>
</evidence>
<proteinExistence type="predicted"/>
<sequence>MEKFVDVAYSVHKFQATYAGMIHVIIDKSQWPQVDKRFKLLPPIGKKRGLGRRRKKMLRDVWREVKKPQDRKRIRKTKTKRRPKKAAVMEKEPAPTIETIPAPQPSPAAAPSPRTQEQGQQQQRKEKQRQQQQQ</sequence>
<protein>
    <submittedName>
        <fullName evidence="2">Uncharacterized protein</fullName>
    </submittedName>
</protein>
<accession>A0A811RFS8</accession>
<name>A0A811RFS8_9POAL</name>
<dbReference type="AlphaFoldDB" id="A0A811RFS8"/>
<feature type="compositionally biased region" description="Low complexity" evidence="1">
    <location>
        <begin position="111"/>
        <end position="122"/>
    </location>
</feature>
<gene>
    <name evidence="2" type="ORF">NCGR_LOCUS52471</name>
</gene>
<comment type="caution">
    <text evidence="2">The sequence shown here is derived from an EMBL/GenBank/DDBJ whole genome shotgun (WGS) entry which is preliminary data.</text>
</comment>